<dbReference type="Proteomes" id="UP000281406">
    <property type="component" value="Unassembled WGS sequence"/>
</dbReference>
<keyword evidence="2" id="KW-1185">Reference proteome</keyword>
<evidence type="ECO:0000313" key="1">
    <source>
        <dbReference type="EMBL" id="ROL48647.1"/>
    </source>
</evidence>
<proteinExistence type="predicted"/>
<gene>
    <name evidence="1" type="ORF">DPX16_7583</name>
</gene>
<dbReference type="EMBL" id="RJVU01028973">
    <property type="protein sequence ID" value="ROL48647.1"/>
    <property type="molecule type" value="Genomic_DNA"/>
</dbReference>
<accession>A0A3N0YR17</accession>
<organism evidence="1 2">
    <name type="scientific">Anabarilius grahami</name>
    <name type="common">Kanglang fish</name>
    <name type="synonym">Barilius grahami</name>
    <dbReference type="NCBI Taxonomy" id="495550"/>
    <lineage>
        <taxon>Eukaryota</taxon>
        <taxon>Metazoa</taxon>
        <taxon>Chordata</taxon>
        <taxon>Craniata</taxon>
        <taxon>Vertebrata</taxon>
        <taxon>Euteleostomi</taxon>
        <taxon>Actinopterygii</taxon>
        <taxon>Neopterygii</taxon>
        <taxon>Teleostei</taxon>
        <taxon>Ostariophysi</taxon>
        <taxon>Cypriniformes</taxon>
        <taxon>Xenocyprididae</taxon>
        <taxon>Xenocypridinae</taxon>
        <taxon>Xenocypridinae incertae sedis</taxon>
        <taxon>Anabarilius</taxon>
    </lineage>
</organism>
<comment type="caution">
    <text evidence="1">The sequence shown here is derived from an EMBL/GenBank/DDBJ whole genome shotgun (WGS) entry which is preliminary data.</text>
</comment>
<name>A0A3N0YR17_ANAGA</name>
<reference evidence="1 2" key="1">
    <citation type="submission" date="2018-10" db="EMBL/GenBank/DDBJ databases">
        <title>Genome assembly for a Yunnan-Guizhou Plateau 3E fish, Anabarilius grahami (Regan), and its evolutionary and genetic applications.</title>
        <authorList>
            <person name="Jiang W."/>
        </authorList>
    </citation>
    <scope>NUCLEOTIDE SEQUENCE [LARGE SCALE GENOMIC DNA]</scope>
    <source>
        <strain evidence="1">AG-KIZ</strain>
        <tissue evidence="1">Muscle</tissue>
    </source>
</reference>
<sequence length="87" mass="9245">MADSSSSHMGPALEEYLQGLMGSSSTLTFSLSDKFSACSQDHFQMLFVFASVRADGPDKEGKRGPLNWASLGTLPLALSNNFSEPAA</sequence>
<dbReference type="AlphaFoldDB" id="A0A3N0YR17"/>
<evidence type="ECO:0000313" key="2">
    <source>
        <dbReference type="Proteomes" id="UP000281406"/>
    </source>
</evidence>
<protein>
    <submittedName>
        <fullName evidence="1">Uncharacterized protein</fullName>
    </submittedName>
</protein>